<evidence type="ECO:0000256" key="5">
    <source>
        <dbReference type="ARBA" id="ARBA00022525"/>
    </source>
</evidence>
<dbReference type="EMBL" id="AOKY01000315">
    <property type="protein sequence ID" value="KDB23199.1"/>
    <property type="molecule type" value="Genomic_DNA"/>
</dbReference>
<dbReference type="Gene3D" id="3.40.630.10">
    <property type="entry name" value="Zn peptidases"/>
    <property type="match status" value="1"/>
</dbReference>
<dbReference type="GO" id="GO:0008270">
    <property type="term" value="F:zinc ion binding"/>
    <property type="evidence" value="ECO:0007669"/>
    <property type="project" value="InterPro"/>
</dbReference>
<evidence type="ECO:0000313" key="19">
    <source>
        <dbReference type="Proteomes" id="UP000024533"/>
    </source>
</evidence>
<keyword evidence="10" id="KW-0843">Virulence</keyword>
<evidence type="ECO:0000259" key="17">
    <source>
        <dbReference type="PROSITE" id="PS52035"/>
    </source>
</evidence>
<name>A0A059J603_TRIIM</name>
<dbReference type="InterPro" id="IPR000834">
    <property type="entry name" value="Peptidase_M14"/>
</dbReference>
<feature type="active site" description="Proton donor/acceptor" evidence="14">
    <location>
        <position position="322"/>
    </location>
</feature>
<feature type="signal peptide" evidence="16">
    <location>
        <begin position="1"/>
        <end position="21"/>
    </location>
</feature>
<evidence type="ECO:0000256" key="6">
    <source>
        <dbReference type="ARBA" id="ARBA00022645"/>
    </source>
</evidence>
<dbReference type="GO" id="GO:0005576">
    <property type="term" value="C:extracellular region"/>
    <property type="evidence" value="ECO:0007669"/>
    <property type="project" value="UniProtKB-SubCell"/>
</dbReference>
<dbReference type="OrthoDB" id="3626597at2759"/>
<keyword evidence="9" id="KW-0378">Hydrolase</keyword>
<dbReference type="PROSITE" id="PS52035">
    <property type="entry name" value="PEPTIDASE_M14"/>
    <property type="match status" value="1"/>
</dbReference>
<dbReference type="GO" id="GO:0006508">
    <property type="term" value="P:proteolysis"/>
    <property type="evidence" value="ECO:0007669"/>
    <property type="project" value="UniProtKB-KW"/>
</dbReference>
<keyword evidence="6 18" id="KW-0121">Carboxypeptidase</keyword>
<comment type="subcellular location">
    <subcellularLocation>
        <location evidence="3">Secreted</location>
    </subcellularLocation>
</comment>
<dbReference type="SUPFAM" id="SSF53187">
    <property type="entry name" value="Zn-dependent exopeptidases"/>
    <property type="match status" value="1"/>
</dbReference>
<keyword evidence="19" id="KW-1185">Reference proteome</keyword>
<evidence type="ECO:0000256" key="9">
    <source>
        <dbReference type="ARBA" id="ARBA00022801"/>
    </source>
</evidence>
<evidence type="ECO:0000256" key="8">
    <source>
        <dbReference type="ARBA" id="ARBA00022729"/>
    </source>
</evidence>
<evidence type="ECO:0000256" key="3">
    <source>
        <dbReference type="ARBA" id="ARBA00004613"/>
    </source>
</evidence>
<evidence type="ECO:0000256" key="10">
    <source>
        <dbReference type="ARBA" id="ARBA00023026"/>
    </source>
</evidence>
<organism evidence="18 19">
    <name type="scientific">Trichophyton interdigitale (strain MR816)</name>
    <dbReference type="NCBI Taxonomy" id="1215338"/>
    <lineage>
        <taxon>Eukaryota</taxon>
        <taxon>Fungi</taxon>
        <taxon>Dikarya</taxon>
        <taxon>Ascomycota</taxon>
        <taxon>Pezizomycotina</taxon>
        <taxon>Eurotiomycetes</taxon>
        <taxon>Eurotiomycetidae</taxon>
        <taxon>Onygenales</taxon>
        <taxon>Arthrodermataceae</taxon>
        <taxon>Trichophyton</taxon>
    </lineage>
</organism>
<dbReference type="PANTHER" id="PTHR11705:SF83">
    <property type="entry name" value="INACTIVE METALLOCARBOXYPEPTIDASE ECM14"/>
    <property type="match status" value="1"/>
</dbReference>
<comment type="similarity">
    <text evidence="4 14">Belongs to the peptidase M14 family.</text>
</comment>
<dbReference type="OMA" id="SNGADYQ"/>
<evidence type="ECO:0000256" key="7">
    <source>
        <dbReference type="ARBA" id="ARBA00022670"/>
    </source>
</evidence>
<reference evidence="18 19" key="1">
    <citation type="submission" date="2014-02" db="EMBL/GenBank/DDBJ databases">
        <title>The Genome Sequence of Trichophyton interdigitale MR816.</title>
        <authorList>
            <consortium name="The Broad Institute Genomics Platform"/>
            <person name="Cuomo C.A."/>
            <person name="White T.C."/>
            <person name="Graser Y."/>
            <person name="Martinez-Rossi N."/>
            <person name="Heitman J."/>
            <person name="Young S.K."/>
            <person name="Zeng Q."/>
            <person name="Gargeya S."/>
            <person name="Abouelleil A."/>
            <person name="Alvarado L."/>
            <person name="Chapman S.B."/>
            <person name="Gainer-Dewar J."/>
            <person name="Goldberg J."/>
            <person name="Griggs A."/>
            <person name="Gujja S."/>
            <person name="Hansen M."/>
            <person name="Howarth C."/>
            <person name="Imamovic A."/>
            <person name="Larimer J."/>
            <person name="Martinez D."/>
            <person name="Murphy C."/>
            <person name="Pearson M.D."/>
            <person name="Persinoti G."/>
            <person name="Poon T."/>
            <person name="Priest M."/>
            <person name="Roberts A.D."/>
            <person name="Saif S."/>
            <person name="Shea T.D."/>
            <person name="Sykes S.N."/>
            <person name="Wortman J."/>
            <person name="Nusbaum C."/>
            <person name="Birren B."/>
        </authorList>
    </citation>
    <scope>NUCLEOTIDE SEQUENCE [LARGE SCALE GENOMIC DNA]</scope>
    <source>
        <strain evidence="18 19">MR816</strain>
    </source>
</reference>
<evidence type="ECO:0000256" key="13">
    <source>
        <dbReference type="ARBA" id="ARBA00042017"/>
    </source>
</evidence>
<feature type="domain" description="Peptidase M14" evidence="17">
    <location>
        <begin position="71"/>
        <end position="351"/>
    </location>
</feature>
<sequence>MVAYRFLTLISLGLGSHCASALQYGYNQVSTHKDSAVVAGAFPAINGTHLQSPAFTSPGTVPRGFSDGTSGPTRDETMEGFMRRLARSNSWMTYHEADFKSEEGRKFPYMYLSASKSSIENPSSHKLRVWLQGGVHGNEPAGDQSMLALLGDLAANQKWAAKLLEKMDILVLPRYNPDGVFYFQRYLATNFDPNRDHIKLARQQTRDIKELFARFSPHIATDMHEFTAGRAFGPKKDIIYAADALFSSAKNLNIDEGIRQLSEKLFAKRMGKDIEAAGLRWDPYITQGESSSSKLLLREAGTDAKIGRNAMGLSQCVVFLCETRGIGIADQHFERRTLSGLVMVKSILQTAVDNFDEVYNTIERGIRRFTNSRNDIILTDKSPIMERTFGMLNTTDATLFDYPIDFATTTPAQAVLTRSRPRAYLIPPSWPDIVKRLEVFGVKADKLPYSYVGPVEALNVTSVTFDKEYYEGVVTTTVETKLVERNIRLPAGSYLVKTNQKNAALAFVALEPENIDSFASFGVIPVSTGDQYPIFRLK</sequence>
<protein>
    <recommendedName>
        <fullName evidence="13">Carboxypeptidase M14B</fullName>
    </recommendedName>
    <alternativeName>
        <fullName evidence="12">Carboxypeptidase MCPB</fullName>
    </alternativeName>
</protein>
<accession>A0A059J603</accession>
<dbReference type="PANTHER" id="PTHR11705">
    <property type="entry name" value="PROTEASE FAMILY M14 CARBOXYPEPTIDASE A,B"/>
    <property type="match status" value="1"/>
</dbReference>
<feature type="chain" id="PRO_5001579336" description="Carboxypeptidase M14B" evidence="16">
    <location>
        <begin position="22"/>
        <end position="538"/>
    </location>
</feature>
<keyword evidence="5" id="KW-0964">Secreted</keyword>
<feature type="region of interest" description="Disordered" evidence="15">
    <location>
        <begin position="53"/>
        <end position="76"/>
    </location>
</feature>
<keyword evidence="11" id="KW-0325">Glycoprotein</keyword>
<dbReference type="HOGENOM" id="CLU_026103_1_0_1"/>
<evidence type="ECO:0000256" key="12">
    <source>
        <dbReference type="ARBA" id="ARBA00041263"/>
    </source>
</evidence>
<keyword evidence="8 16" id="KW-0732">Signal</keyword>
<evidence type="ECO:0000256" key="11">
    <source>
        <dbReference type="ARBA" id="ARBA00023180"/>
    </source>
</evidence>
<evidence type="ECO:0000256" key="15">
    <source>
        <dbReference type="SAM" id="MobiDB-lite"/>
    </source>
</evidence>
<evidence type="ECO:0000256" key="14">
    <source>
        <dbReference type="PROSITE-ProRule" id="PRU01379"/>
    </source>
</evidence>
<dbReference type="Pfam" id="PF00246">
    <property type="entry name" value="Peptidase_M14"/>
    <property type="match status" value="1"/>
</dbReference>
<evidence type="ECO:0000256" key="1">
    <source>
        <dbReference type="ARBA" id="ARBA00001947"/>
    </source>
</evidence>
<evidence type="ECO:0000256" key="2">
    <source>
        <dbReference type="ARBA" id="ARBA00003091"/>
    </source>
</evidence>
<evidence type="ECO:0000256" key="16">
    <source>
        <dbReference type="SAM" id="SignalP"/>
    </source>
</evidence>
<proteinExistence type="inferred from homology"/>
<dbReference type="AlphaFoldDB" id="A0A059J603"/>
<dbReference type="CDD" id="cd06242">
    <property type="entry name" value="M14-like"/>
    <property type="match status" value="1"/>
</dbReference>
<comment type="caution">
    <text evidence="18">The sequence shown here is derived from an EMBL/GenBank/DDBJ whole genome shotgun (WGS) entry which is preliminary data.</text>
</comment>
<dbReference type="Proteomes" id="UP000024533">
    <property type="component" value="Unassembled WGS sequence"/>
</dbReference>
<keyword evidence="7" id="KW-0645">Protease</keyword>
<evidence type="ECO:0000313" key="18">
    <source>
        <dbReference type="EMBL" id="KDB23199.1"/>
    </source>
</evidence>
<evidence type="ECO:0000256" key="4">
    <source>
        <dbReference type="ARBA" id="ARBA00005988"/>
    </source>
</evidence>
<gene>
    <name evidence="18" type="ORF">H109_04893</name>
</gene>
<dbReference type="GO" id="GO:0004181">
    <property type="term" value="F:metallocarboxypeptidase activity"/>
    <property type="evidence" value="ECO:0007669"/>
    <property type="project" value="InterPro"/>
</dbReference>
<comment type="cofactor">
    <cofactor evidence="1">
        <name>Zn(2+)</name>
        <dbReference type="ChEBI" id="CHEBI:29105"/>
    </cofactor>
</comment>
<comment type="function">
    <text evidence="2">Extracellular metalloprotease that contributes to pathogenicity.</text>
</comment>